<sequence length="216" mass="22700">MNPRDLWWQALVDGPDGPLLLALFGADGRLRLANAAYRSAWALGADELPTRAEIVEAAGAAGVGPVALPGRRQRAPRSGYEQSWRDGRRLWWVEQPTADGGCACTGVDISALPRPRPATGQVLSTQAGLELLQSLLSDASAWPLCVATTAPGADGQTLLAQIRGEDGCARLADGRLMLLLPSTGPAQAIALCERLGGLSLTEAQWGESATELLLRA</sequence>
<reference evidence="1 2" key="1">
    <citation type="submission" date="2021-12" db="EMBL/GenBank/DDBJ databases">
        <title>Genome seq of P8.</title>
        <authorList>
            <person name="Seo T."/>
        </authorList>
    </citation>
    <scope>NUCLEOTIDE SEQUENCE [LARGE SCALE GENOMIC DNA]</scope>
    <source>
        <strain evidence="1 2">P8</strain>
    </source>
</reference>
<protein>
    <submittedName>
        <fullName evidence="1">Uncharacterized protein</fullName>
    </submittedName>
</protein>
<keyword evidence="2" id="KW-1185">Reference proteome</keyword>
<evidence type="ECO:0000313" key="1">
    <source>
        <dbReference type="EMBL" id="MCE4553747.1"/>
    </source>
</evidence>
<proteinExistence type="predicted"/>
<gene>
    <name evidence="1" type="ORF">LXT13_04710</name>
</gene>
<dbReference type="RefSeq" id="WP_233370462.1">
    <property type="nucleotide sequence ID" value="NZ_JAJTWU010000002.1"/>
</dbReference>
<dbReference type="EMBL" id="JAJTWU010000002">
    <property type="protein sequence ID" value="MCE4553747.1"/>
    <property type="molecule type" value="Genomic_DNA"/>
</dbReference>
<name>A0ABS8XQ28_9BURK</name>
<accession>A0ABS8XQ28</accession>
<dbReference type="Proteomes" id="UP001200741">
    <property type="component" value="Unassembled WGS sequence"/>
</dbReference>
<comment type="caution">
    <text evidence="1">The sequence shown here is derived from an EMBL/GenBank/DDBJ whole genome shotgun (WGS) entry which is preliminary data.</text>
</comment>
<evidence type="ECO:0000313" key="2">
    <source>
        <dbReference type="Proteomes" id="UP001200741"/>
    </source>
</evidence>
<organism evidence="1 2">
    <name type="scientific">Pelomonas cellulosilytica</name>
    <dbReference type="NCBI Taxonomy" id="2906762"/>
    <lineage>
        <taxon>Bacteria</taxon>
        <taxon>Pseudomonadati</taxon>
        <taxon>Pseudomonadota</taxon>
        <taxon>Betaproteobacteria</taxon>
        <taxon>Burkholderiales</taxon>
        <taxon>Sphaerotilaceae</taxon>
        <taxon>Roseateles</taxon>
    </lineage>
</organism>